<evidence type="ECO:0000313" key="3">
    <source>
        <dbReference type="Proteomes" id="UP000214646"/>
    </source>
</evidence>
<feature type="compositionally biased region" description="Polar residues" evidence="1">
    <location>
        <begin position="346"/>
        <end position="355"/>
    </location>
</feature>
<comment type="caution">
    <text evidence="2">The sequence shown here is derived from an EMBL/GenBank/DDBJ whole genome shotgun (WGS) entry which is preliminary data.</text>
</comment>
<dbReference type="EMBL" id="NIDE01000009">
    <property type="protein sequence ID" value="OWK39912.1"/>
    <property type="molecule type" value="Genomic_DNA"/>
</dbReference>
<dbReference type="Proteomes" id="UP000214646">
    <property type="component" value="Unassembled WGS sequence"/>
</dbReference>
<organism evidence="2 3">
    <name type="scientific">Fimbriiglobus ruber</name>
    <dbReference type="NCBI Taxonomy" id="1908690"/>
    <lineage>
        <taxon>Bacteria</taxon>
        <taxon>Pseudomonadati</taxon>
        <taxon>Planctomycetota</taxon>
        <taxon>Planctomycetia</taxon>
        <taxon>Gemmatales</taxon>
        <taxon>Gemmataceae</taxon>
        <taxon>Fimbriiglobus</taxon>
    </lineage>
</organism>
<protein>
    <submittedName>
        <fullName evidence="2">RTX toxin</fullName>
    </submittedName>
</protein>
<dbReference type="InterPro" id="IPR059226">
    <property type="entry name" value="Choice_anch_Q_dom"/>
</dbReference>
<dbReference type="AlphaFoldDB" id="A0A225DEM8"/>
<sequence length="384" mass="37555">MDIAGSIVSGNTGRKDLFDSYSFYVFTDGGYNLFGTAIGGTATGDVSSDTPGLAPLGDYGGPTPTMALLPGSPALDAGSPNDRSPDQRGVLFQNGVRDIGAFESRGFTLTPAAGGTPQSAPVNNAFADPLAVAVASDDPGLTDLSGGVVTFAAPGSGSTAALSVTSVTLTSTDTASVTATANGKAGSYTVTASAGGSPAYTAAFHLTNDEAPSPVVTPSTADLAINAVSIVIDGTGFDPDQANDSVTFSDGAAGTVTAATPTALTVSFSAPPTSPGSLTAVVTTNTVNSGGPVQVATVIGIPTANAQSVTTAEGTVTAITLTGTDPDTPPLPLTYTVTANPAHGTLSGTAPNPTYTPDAGTSGPIRSNLRSTTASPPVPPPRSP</sequence>
<evidence type="ECO:0000256" key="1">
    <source>
        <dbReference type="SAM" id="MobiDB-lite"/>
    </source>
</evidence>
<feature type="region of interest" description="Disordered" evidence="1">
    <location>
        <begin position="338"/>
        <end position="384"/>
    </location>
</feature>
<dbReference type="NCBIfam" id="NF041518">
    <property type="entry name" value="choice_anch_Q"/>
    <property type="match status" value="1"/>
</dbReference>
<reference evidence="3" key="1">
    <citation type="submission" date="2017-06" db="EMBL/GenBank/DDBJ databases">
        <title>Genome analysis of Fimbriiglobus ruber SP5, the first member of the order Planctomycetales with confirmed chitinolytic capability.</title>
        <authorList>
            <person name="Ravin N.V."/>
            <person name="Rakitin A.L."/>
            <person name="Ivanova A.A."/>
            <person name="Beletsky A.V."/>
            <person name="Kulichevskaya I.S."/>
            <person name="Mardanov A.V."/>
            <person name="Dedysh S.N."/>
        </authorList>
    </citation>
    <scope>NUCLEOTIDE SEQUENCE [LARGE SCALE GENOMIC DNA]</scope>
    <source>
        <strain evidence="3">SP5</strain>
    </source>
</reference>
<name>A0A225DEM8_9BACT</name>
<keyword evidence="3" id="KW-1185">Reference proteome</keyword>
<proteinExistence type="predicted"/>
<dbReference type="Pfam" id="PF17963">
    <property type="entry name" value="Big_9"/>
    <property type="match status" value="1"/>
</dbReference>
<accession>A0A225DEM8</accession>
<evidence type="ECO:0000313" key="2">
    <source>
        <dbReference type="EMBL" id="OWK39912.1"/>
    </source>
</evidence>
<feature type="compositionally biased region" description="Polar residues" evidence="1">
    <location>
        <begin position="364"/>
        <end position="374"/>
    </location>
</feature>
<gene>
    <name evidence="2" type="ORF">FRUB_05802</name>
</gene>